<dbReference type="GO" id="GO:0003887">
    <property type="term" value="F:DNA-directed DNA polymerase activity"/>
    <property type="evidence" value="ECO:0007669"/>
    <property type="project" value="UniProtKB-KW"/>
</dbReference>
<evidence type="ECO:0000256" key="4">
    <source>
        <dbReference type="ARBA" id="ARBA00022695"/>
    </source>
</evidence>
<dbReference type="EC" id="2.7.7.7" evidence="1"/>
<dbReference type="InterPro" id="IPR004622">
    <property type="entry name" value="DNA_pol_HolB"/>
</dbReference>
<organism evidence="10 11">
    <name type="scientific">Actinomadura harenae</name>
    <dbReference type="NCBI Taxonomy" id="2483351"/>
    <lineage>
        <taxon>Bacteria</taxon>
        <taxon>Bacillati</taxon>
        <taxon>Actinomycetota</taxon>
        <taxon>Actinomycetes</taxon>
        <taxon>Streptosporangiales</taxon>
        <taxon>Thermomonosporaceae</taxon>
        <taxon>Actinomadura</taxon>
    </lineage>
</organism>
<feature type="coiled-coil region" evidence="8">
    <location>
        <begin position="244"/>
        <end position="271"/>
    </location>
</feature>
<keyword evidence="5" id="KW-0235">DNA replication</keyword>
<keyword evidence="11" id="KW-1185">Reference proteome</keyword>
<sequence length="393" mass="41791">MSVWDDLVGQDPVIAQLRSAVTASGEAAPGAGRSPGGGKMAHAWLFTGPPGSGRSTAARAFAAALQCAETPRGCGHCASCHQVLQGTHADVEIIRPSGLSFGVKETRELVLRASSSPSVGRWQVVLFEDADRATEAAANALLKAIEEPPPRTVWLLCTPSPEDMLMTIRSRCRVVTLRTPPVSAVTDVLVLRDGVDRTTAEIAARAAQGHISRARRLATDADARRRRADVLAIPRRLTGVGPAVMAAESLVKAAEAEAKATTEELNESETATLRQALGESAKGRMPRGTAGALKDLEDKQKSRATRLKRDSLDRALLDLASYYRDVLTLQMGASSELVNTELDPELRSTARNGTPEATLRRLDAIMACRESLGANVNPLLAVEALTLALRTAN</sequence>
<dbReference type="GO" id="GO:0008408">
    <property type="term" value="F:3'-5' exonuclease activity"/>
    <property type="evidence" value="ECO:0007669"/>
    <property type="project" value="InterPro"/>
</dbReference>
<dbReference type="AlphaFoldDB" id="A0A3M2M662"/>
<evidence type="ECO:0000256" key="2">
    <source>
        <dbReference type="ARBA" id="ARBA00014363"/>
    </source>
</evidence>
<dbReference type="Proteomes" id="UP000282674">
    <property type="component" value="Unassembled WGS sequence"/>
</dbReference>
<dbReference type="GO" id="GO:0003677">
    <property type="term" value="F:DNA binding"/>
    <property type="evidence" value="ECO:0007669"/>
    <property type="project" value="InterPro"/>
</dbReference>
<evidence type="ECO:0000313" key="11">
    <source>
        <dbReference type="Proteomes" id="UP000282674"/>
    </source>
</evidence>
<evidence type="ECO:0000256" key="5">
    <source>
        <dbReference type="ARBA" id="ARBA00022705"/>
    </source>
</evidence>
<feature type="domain" description="AAA+ ATPase" evidence="9">
    <location>
        <begin position="40"/>
        <end position="180"/>
    </location>
</feature>
<accession>A0A3M2M662</accession>
<dbReference type="Pfam" id="PF13177">
    <property type="entry name" value="DNA_pol3_delta2"/>
    <property type="match status" value="1"/>
</dbReference>
<dbReference type="EMBL" id="RFFG01000014">
    <property type="protein sequence ID" value="RMI45284.1"/>
    <property type="molecule type" value="Genomic_DNA"/>
</dbReference>
<evidence type="ECO:0000313" key="10">
    <source>
        <dbReference type="EMBL" id="RMI45284.1"/>
    </source>
</evidence>
<keyword evidence="3 10" id="KW-0808">Transferase</keyword>
<keyword evidence="8" id="KW-0175">Coiled coil</keyword>
<evidence type="ECO:0000256" key="7">
    <source>
        <dbReference type="ARBA" id="ARBA00049244"/>
    </source>
</evidence>
<evidence type="ECO:0000256" key="6">
    <source>
        <dbReference type="ARBA" id="ARBA00022932"/>
    </source>
</evidence>
<name>A0A3M2M662_9ACTN</name>
<dbReference type="NCBIfam" id="NF005926">
    <property type="entry name" value="PRK07940.1"/>
    <property type="match status" value="1"/>
</dbReference>
<comment type="caution">
    <text evidence="10">The sequence shown here is derived from an EMBL/GenBank/DDBJ whole genome shotgun (WGS) entry which is preliminary data.</text>
</comment>
<dbReference type="PANTHER" id="PTHR11669:SF8">
    <property type="entry name" value="DNA POLYMERASE III SUBUNIT DELTA"/>
    <property type="match status" value="1"/>
</dbReference>
<dbReference type="NCBIfam" id="TIGR00678">
    <property type="entry name" value="holB"/>
    <property type="match status" value="1"/>
</dbReference>
<dbReference type="OrthoDB" id="9809531at2"/>
<evidence type="ECO:0000256" key="8">
    <source>
        <dbReference type="SAM" id="Coils"/>
    </source>
</evidence>
<dbReference type="InterPro" id="IPR003593">
    <property type="entry name" value="AAA+_ATPase"/>
</dbReference>
<dbReference type="Gene3D" id="3.40.50.300">
    <property type="entry name" value="P-loop containing nucleotide triphosphate hydrolases"/>
    <property type="match status" value="1"/>
</dbReference>
<dbReference type="PANTHER" id="PTHR11669">
    <property type="entry name" value="REPLICATION FACTOR C / DNA POLYMERASE III GAMMA-TAU SUBUNIT"/>
    <property type="match status" value="1"/>
</dbReference>
<reference evidence="10 11" key="1">
    <citation type="submission" date="2018-10" db="EMBL/GenBank/DDBJ databases">
        <title>Isolation from soil.</title>
        <authorList>
            <person name="Hu J."/>
        </authorList>
    </citation>
    <scope>NUCLEOTIDE SEQUENCE [LARGE SCALE GENOMIC DNA]</scope>
    <source>
        <strain evidence="10 11">NEAU-Ht49</strain>
    </source>
</reference>
<dbReference type="SMART" id="SM00382">
    <property type="entry name" value="AAA"/>
    <property type="match status" value="1"/>
</dbReference>
<evidence type="ECO:0000256" key="1">
    <source>
        <dbReference type="ARBA" id="ARBA00012417"/>
    </source>
</evidence>
<dbReference type="Pfam" id="PF09115">
    <property type="entry name" value="DNApol3-delta_C"/>
    <property type="match status" value="1"/>
</dbReference>
<dbReference type="InterPro" id="IPR050238">
    <property type="entry name" value="DNA_Rep/Repair_Clamp_Loader"/>
</dbReference>
<comment type="catalytic activity">
    <reaction evidence="7">
        <text>DNA(n) + a 2'-deoxyribonucleoside 5'-triphosphate = DNA(n+1) + diphosphate</text>
        <dbReference type="Rhea" id="RHEA:22508"/>
        <dbReference type="Rhea" id="RHEA-COMP:17339"/>
        <dbReference type="Rhea" id="RHEA-COMP:17340"/>
        <dbReference type="ChEBI" id="CHEBI:33019"/>
        <dbReference type="ChEBI" id="CHEBI:61560"/>
        <dbReference type="ChEBI" id="CHEBI:173112"/>
        <dbReference type="EC" id="2.7.7.7"/>
    </reaction>
</comment>
<dbReference type="RefSeq" id="WP_122194089.1">
    <property type="nucleotide sequence ID" value="NZ_JBHSKC010000033.1"/>
</dbReference>
<protein>
    <recommendedName>
        <fullName evidence="2">DNA polymerase III subunit delta'</fullName>
        <ecNumber evidence="1">2.7.7.7</ecNumber>
    </recommendedName>
</protein>
<dbReference type="GO" id="GO:0009360">
    <property type="term" value="C:DNA polymerase III complex"/>
    <property type="evidence" value="ECO:0007669"/>
    <property type="project" value="InterPro"/>
</dbReference>
<dbReference type="InterPro" id="IPR027417">
    <property type="entry name" value="P-loop_NTPase"/>
</dbReference>
<evidence type="ECO:0000259" key="9">
    <source>
        <dbReference type="SMART" id="SM00382"/>
    </source>
</evidence>
<evidence type="ECO:0000256" key="3">
    <source>
        <dbReference type="ARBA" id="ARBA00022679"/>
    </source>
</evidence>
<dbReference type="InterPro" id="IPR015199">
    <property type="entry name" value="DNA_pol_III_delta_C"/>
</dbReference>
<gene>
    <name evidence="10" type="ORF">EBO15_10170</name>
</gene>
<keyword evidence="6" id="KW-0239">DNA-directed DNA polymerase</keyword>
<dbReference type="SUPFAM" id="SSF52540">
    <property type="entry name" value="P-loop containing nucleoside triphosphate hydrolases"/>
    <property type="match status" value="1"/>
</dbReference>
<proteinExistence type="predicted"/>
<dbReference type="GO" id="GO:0006261">
    <property type="term" value="P:DNA-templated DNA replication"/>
    <property type="evidence" value="ECO:0007669"/>
    <property type="project" value="TreeGrafter"/>
</dbReference>
<keyword evidence="4 10" id="KW-0548">Nucleotidyltransferase</keyword>